<dbReference type="EMBL" id="CAJVPQ010001474">
    <property type="protein sequence ID" value="CAG8555014.1"/>
    <property type="molecule type" value="Genomic_DNA"/>
</dbReference>
<evidence type="ECO:0000313" key="3">
    <source>
        <dbReference type="Proteomes" id="UP000789570"/>
    </source>
</evidence>
<protein>
    <submittedName>
        <fullName evidence="2">1675_t:CDS:1</fullName>
    </submittedName>
</protein>
<accession>A0A9N9B464</accession>
<dbReference type="AlphaFoldDB" id="A0A9N9B464"/>
<sequence length="82" mass="9526">MPCQERFLSEGKSNGNGENGENRVEIMRNVDFSETHFPFHLQPSVSEIQERSIRIYNLREFSSSDIKKEIMSATINKDRESC</sequence>
<name>A0A9N9B464_9GLOM</name>
<evidence type="ECO:0000256" key="1">
    <source>
        <dbReference type="SAM" id="MobiDB-lite"/>
    </source>
</evidence>
<feature type="region of interest" description="Disordered" evidence="1">
    <location>
        <begin position="1"/>
        <end position="21"/>
    </location>
</feature>
<gene>
    <name evidence="2" type="ORF">FCALED_LOCUS6313</name>
</gene>
<keyword evidence="3" id="KW-1185">Reference proteome</keyword>
<dbReference type="Proteomes" id="UP000789570">
    <property type="component" value="Unassembled WGS sequence"/>
</dbReference>
<comment type="caution">
    <text evidence="2">The sequence shown here is derived from an EMBL/GenBank/DDBJ whole genome shotgun (WGS) entry which is preliminary data.</text>
</comment>
<evidence type="ECO:0000313" key="2">
    <source>
        <dbReference type="EMBL" id="CAG8555014.1"/>
    </source>
</evidence>
<proteinExistence type="predicted"/>
<reference evidence="2" key="1">
    <citation type="submission" date="2021-06" db="EMBL/GenBank/DDBJ databases">
        <authorList>
            <person name="Kallberg Y."/>
            <person name="Tangrot J."/>
            <person name="Rosling A."/>
        </authorList>
    </citation>
    <scope>NUCLEOTIDE SEQUENCE</scope>
    <source>
        <strain evidence="2">UK204</strain>
    </source>
</reference>
<organism evidence="2 3">
    <name type="scientific">Funneliformis caledonium</name>
    <dbReference type="NCBI Taxonomy" id="1117310"/>
    <lineage>
        <taxon>Eukaryota</taxon>
        <taxon>Fungi</taxon>
        <taxon>Fungi incertae sedis</taxon>
        <taxon>Mucoromycota</taxon>
        <taxon>Glomeromycotina</taxon>
        <taxon>Glomeromycetes</taxon>
        <taxon>Glomerales</taxon>
        <taxon>Glomeraceae</taxon>
        <taxon>Funneliformis</taxon>
    </lineage>
</organism>